<evidence type="ECO:0000313" key="2">
    <source>
        <dbReference type="EMBL" id="PGU02845.1"/>
    </source>
</evidence>
<dbReference type="InterPro" id="IPR003607">
    <property type="entry name" value="HD/PDEase_dom"/>
</dbReference>
<dbReference type="InterPro" id="IPR037522">
    <property type="entry name" value="HD_GYP_dom"/>
</dbReference>
<dbReference type="CDD" id="cd00077">
    <property type="entry name" value="HDc"/>
    <property type="match status" value="1"/>
</dbReference>
<dbReference type="Gene3D" id="1.10.3210.10">
    <property type="entry name" value="Hypothetical protein af1432"/>
    <property type="match status" value="1"/>
</dbReference>
<sequence>MKSTKLTTKDFLASLTRLLGKSKRTPEGTMQSIMNILELKDSYTKGHSERVAKYTLILAKKINKYSEEDLIKFYFSCLLHDIGKIGISNEILNKTSCLTNDEYKVMKTHPTVGINLIENYSLIEGYEAVIRSHHEKWDGSGYPDGLKNNDIPLCARIISIADAFDAMTSTRPYRVTLSPEEAYKQIIEGAGNQFDPELVEDFKIVYSSWVEILEDSSD</sequence>
<name>A0A2C1LYK5_BACCE</name>
<protein>
    <recommendedName>
        <fullName evidence="1">HD-GYP domain-containing protein</fullName>
    </recommendedName>
</protein>
<dbReference type="NCBIfam" id="TIGR00277">
    <property type="entry name" value="HDIG"/>
    <property type="match status" value="1"/>
</dbReference>
<evidence type="ECO:0000259" key="1">
    <source>
        <dbReference type="PROSITE" id="PS51832"/>
    </source>
</evidence>
<gene>
    <name evidence="2" type="ORF">COD19_11000</name>
</gene>
<feature type="domain" description="HD-GYP" evidence="1">
    <location>
        <begin position="22"/>
        <end position="218"/>
    </location>
</feature>
<dbReference type="Pfam" id="PF13487">
    <property type="entry name" value="HD_5"/>
    <property type="match status" value="1"/>
</dbReference>
<comment type="caution">
    <text evidence="2">The sequence shown here is derived from an EMBL/GenBank/DDBJ whole genome shotgun (WGS) entry which is preliminary data.</text>
</comment>
<dbReference type="RefSeq" id="WP_098882588.1">
    <property type="nucleotide sequence ID" value="NZ_NUMG01000010.1"/>
</dbReference>
<dbReference type="SMART" id="SM00471">
    <property type="entry name" value="HDc"/>
    <property type="match status" value="1"/>
</dbReference>
<organism evidence="2 3">
    <name type="scientific">Bacillus cereus</name>
    <dbReference type="NCBI Taxonomy" id="1396"/>
    <lineage>
        <taxon>Bacteria</taxon>
        <taxon>Bacillati</taxon>
        <taxon>Bacillota</taxon>
        <taxon>Bacilli</taxon>
        <taxon>Bacillales</taxon>
        <taxon>Bacillaceae</taxon>
        <taxon>Bacillus</taxon>
        <taxon>Bacillus cereus group</taxon>
    </lineage>
</organism>
<dbReference type="AlphaFoldDB" id="A0A2C1LYK5"/>
<dbReference type="PROSITE" id="PS51832">
    <property type="entry name" value="HD_GYP"/>
    <property type="match status" value="1"/>
</dbReference>
<dbReference type="Proteomes" id="UP000225766">
    <property type="component" value="Unassembled WGS sequence"/>
</dbReference>
<accession>A0A2C1LYK5</accession>
<evidence type="ECO:0000313" key="3">
    <source>
        <dbReference type="Proteomes" id="UP000225766"/>
    </source>
</evidence>
<dbReference type="InterPro" id="IPR006675">
    <property type="entry name" value="HDIG_dom"/>
</dbReference>
<reference evidence="2 3" key="1">
    <citation type="submission" date="2017-09" db="EMBL/GenBank/DDBJ databases">
        <title>Large-scale bioinformatics analysis of Bacillus genomes uncovers conserved roles of natural products in bacterial physiology.</title>
        <authorList>
            <consortium name="Agbiome Team Llc"/>
            <person name="Bleich R.M."/>
            <person name="Grubbs K.J."/>
            <person name="Santa Maria K.C."/>
            <person name="Allen S.E."/>
            <person name="Farag S."/>
            <person name="Shank E.A."/>
            <person name="Bowers A."/>
        </authorList>
    </citation>
    <scope>NUCLEOTIDE SEQUENCE [LARGE SCALE GENOMIC DNA]</scope>
    <source>
        <strain evidence="2 3">AFS040105</strain>
    </source>
</reference>
<proteinExistence type="predicted"/>
<dbReference type="EMBL" id="NUMG01000010">
    <property type="protein sequence ID" value="PGU02845.1"/>
    <property type="molecule type" value="Genomic_DNA"/>
</dbReference>
<dbReference type="SUPFAM" id="SSF109604">
    <property type="entry name" value="HD-domain/PDEase-like"/>
    <property type="match status" value="1"/>
</dbReference>
<dbReference type="PANTHER" id="PTHR43155">
    <property type="entry name" value="CYCLIC DI-GMP PHOSPHODIESTERASE PA4108-RELATED"/>
    <property type="match status" value="1"/>
</dbReference>